<dbReference type="OrthoDB" id="9811998at2"/>
<dbReference type="InterPro" id="IPR036249">
    <property type="entry name" value="Thioredoxin-like_sf"/>
</dbReference>
<dbReference type="InterPro" id="IPR007352">
    <property type="entry name" value="DUF420"/>
</dbReference>
<feature type="disulfide bond" description="Redox-active" evidence="4">
    <location>
        <begin position="102"/>
        <end position="106"/>
    </location>
</feature>
<evidence type="ECO:0000259" key="6">
    <source>
        <dbReference type="PROSITE" id="PS51352"/>
    </source>
</evidence>
<keyword evidence="5" id="KW-0472">Membrane</keyword>
<keyword evidence="3" id="KW-0479">Metal-binding</keyword>
<evidence type="ECO:0000256" key="1">
    <source>
        <dbReference type="ARBA" id="ARBA00010996"/>
    </source>
</evidence>
<dbReference type="EMBL" id="CP002353">
    <property type="protein sequence ID" value="ADV62496.1"/>
    <property type="molecule type" value="Genomic_DNA"/>
</dbReference>
<feature type="binding site" evidence="3">
    <location>
        <position position="195"/>
    </location>
    <ligand>
        <name>Cu cation</name>
        <dbReference type="ChEBI" id="CHEBI:23378"/>
    </ligand>
</feature>
<keyword evidence="2 3" id="KW-0186">Copper</keyword>
<sequence length="369" mass="40729">MSSLSKTSPLDFLTPESGAFFQRSRTRSYMLGLAIVVALIVVGLGVSLAVVKPEPAPGRAAERLPEVKTLPEFRLIDQTGREVRLDDLRRHVCLVSFIFTRCRLSCPRITTVMKDLGEKLAGTNVRLVSISVDPTHDTPEVLAAYAHSFEIDPEQWWLLTGETDAVMTLVREGFGVSAVPVPPEELNEDMEEIAHSDRIALVDRGGRLIGFYDSTEEDRMAALVGEAKLRGSWIGRMPAINASLNFTASVLLALAWAAILTRRVTLHAILMSAALVVSAVFLGCYLTYHFNLEGVSKPYDGVGPIRYVYYTILISHVALAILMLPVLVLTVARVLRRRFAQHARIAAVTFPIWAYVSVTGVIVYIMLYS</sequence>
<feature type="domain" description="Thioredoxin" evidence="6">
    <location>
        <begin position="64"/>
        <end position="229"/>
    </location>
</feature>
<feature type="transmembrane region" description="Helical" evidence="5">
    <location>
        <begin position="344"/>
        <end position="367"/>
    </location>
</feature>
<dbReference type="InParanoid" id="E8R2J6"/>
<dbReference type="KEGG" id="ipa:Isop_1916"/>
<evidence type="ECO:0000256" key="2">
    <source>
        <dbReference type="ARBA" id="ARBA00023008"/>
    </source>
</evidence>
<feature type="transmembrane region" description="Helical" evidence="5">
    <location>
        <begin position="268"/>
        <end position="288"/>
    </location>
</feature>
<dbReference type="PROSITE" id="PS51352">
    <property type="entry name" value="THIOREDOXIN_2"/>
    <property type="match status" value="1"/>
</dbReference>
<dbReference type="GO" id="GO:0046872">
    <property type="term" value="F:metal ion binding"/>
    <property type="evidence" value="ECO:0007669"/>
    <property type="project" value="UniProtKB-KW"/>
</dbReference>
<dbReference type="CDD" id="cd02968">
    <property type="entry name" value="SCO"/>
    <property type="match status" value="1"/>
</dbReference>
<feature type="binding site" evidence="3">
    <location>
        <position position="106"/>
    </location>
    <ligand>
        <name>Cu cation</name>
        <dbReference type="ChEBI" id="CHEBI:23378"/>
    </ligand>
</feature>
<dbReference type="InterPro" id="IPR003782">
    <property type="entry name" value="SCO1/SenC"/>
</dbReference>
<evidence type="ECO:0000313" key="8">
    <source>
        <dbReference type="Proteomes" id="UP000008631"/>
    </source>
</evidence>
<dbReference type="Pfam" id="PF02630">
    <property type="entry name" value="SCO1-SenC"/>
    <property type="match status" value="1"/>
</dbReference>
<reference key="1">
    <citation type="submission" date="2010-11" db="EMBL/GenBank/DDBJ databases">
        <title>The complete sequence of chromosome of Isophaera pallida ATCC 43644.</title>
        <authorList>
            <consortium name="US DOE Joint Genome Institute (JGI-PGF)"/>
            <person name="Lucas S."/>
            <person name="Copeland A."/>
            <person name="Lapidus A."/>
            <person name="Bruce D."/>
            <person name="Goodwin L."/>
            <person name="Pitluck S."/>
            <person name="Kyrpides N."/>
            <person name="Mavromatis K."/>
            <person name="Pagani I."/>
            <person name="Ivanova N."/>
            <person name="Saunders E."/>
            <person name="Brettin T."/>
            <person name="Detter J.C."/>
            <person name="Han C."/>
            <person name="Tapia R."/>
            <person name="Land M."/>
            <person name="Hauser L."/>
            <person name="Markowitz V."/>
            <person name="Cheng J.-F."/>
            <person name="Hugenholtz P."/>
            <person name="Woyke T."/>
            <person name="Wu D."/>
            <person name="Eisen J.A."/>
        </authorList>
    </citation>
    <scope>NUCLEOTIDE SEQUENCE</scope>
    <source>
        <strain>ATCC 43644</strain>
    </source>
</reference>
<evidence type="ECO:0000256" key="4">
    <source>
        <dbReference type="PIRSR" id="PIRSR603782-2"/>
    </source>
</evidence>
<keyword evidence="5" id="KW-1133">Transmembrane helix</keyword>
<dbReference type="Gene3D" id="3.40.30.10">
    <property type="entry name" value="Glutaredoxin"/>
    <property type="match status" value="1"/>
</dbReference>
<dbReference type="PANTHER" id="PTHR37692:SF1">
    <property type="entry name" value="DUF420 DOMAIN-CONTAINING PROTEIN"/>
    <property type="match status" value="1"/>
</dbReference>
<feature type="transmembrane region" description="Helical" evidence="5">
    <location>
        <begin position="29"/>
        <end position="51"/>
    </location>
</feature>
<protein>
    <recommendedName>
        <fullName evidence="6">Thioredoxin domain-containing protein</fullName>
    </recommendedName>
</protein>
<dbReference type="Proteomes" id="UP000008631">
    <property type="component" value="Chromosome"/>
</dbReference>
<dbReference type="RefSeq" id="WP_013564784.1">
    <property type="nucleotide sequence ID" value="NC_014962.1"/>
</dbReference>
<feature type="transmembrane region" description="Helical" evidence="5">
    <location>
        <begin position="308"/>
        <end position="332"/>
    </location>
</feature>
<dbReference type="InterPro" id="IPR013766">
    <property type="entry name" value="Thioredoxin_domain"/>
</dbReference>
<name>E8R2J6_ISOPI</name>
<dbReference type="STRING" id="575540.Isop_1916"/>
<dbReference type="SUPFAM" id="SSF52833">
    <property type="entry name" value="Thioredoxin-like"/>
    <property type="match status" value="1"/>
</dbReference>
<accession>E8R2J6</accession>
<proteinExistence type="inferred from homology"/>
<dbReference type="Pfam" id="PF04238">
    <property type="entry name" value="DUF420"/>
    <property type="match status" value="1"/>
</dbReference>
<dbReference type="AlphaFoldDB" id="E8R2J6"/>
<evidence type="ECO:0000313" key="7">
    <source>
        <dbReference type="EMBL" id="ADV62496.1"/>
    </source>
</evidence>
<evidence type="ECO:0000256" key="3">
    <source>
        <dbReference type="PIRSR" id="PIRSR603782-1"/>
    </source>
</evidence>
<evidence type="ECO:0000256" key="5">
    <source>
        <dbReference type="SAM" id="Phobius"/>
    </source>
</evidence>
<dbReference type="eggNOG" id="COG1999">
    <property type="taxonomic scope" value="Bacteria"/>
</dbReference>
<feature type="transmembrane region" description="Helical" evidence="5">
    <location>
        <begin position="242"/>
        <end position="261"/>
    </location>
</feature>
<keyword evidence="8" id="KW-1185">Reference proteome</keyword>
<gene>
    <name evidence="7" type="ordered locus">Isop_1916</name>
</gene>
<dbReference type="eggNOG" id="COG2322">
    <property type="taxonomic scope" value="Bacteria"/>
</dbReference>
<organism evidence="7 8">
    <name type="scientific">Isosphaera pallida (strain ATCC 43644 / DSM 9630 / IS1B)</name>
    <dbReference type="NCBI Taxonomy" id="575540"/>
    <lineage>
        <taxon>Bacteria</taxon>
        <taxon>Pseudomonadati</taxon>
        <taxon>Planctomycetota</taxon>
        <taxon>Planctomycetia</taxon>
        <taxon>Isosphaerales</taxon>
        <taxon>Isosphaeraceae</taxon>
        <taxon>Isosphaera</taxon>
    </lineage>
</organism>
<dbReference type="HOGENOM" id="CLU_050042_0_0_0"/>
<comment type="similarity">
    <text evidence="1">Belongs to the SCO1/2 family.</text>
</comment>
<reference evidence="7 8" key="2">
    <citation type="journal article" date="2011" name="Stand. Genomic Sci.">
        <title>Complete genome sequence of Isosphaera pallida type strain (IS1B).</title>
        <authorList>
            <consortium name="US DOE Joint Genome Institute (JGI-PGF)"/>
            <person name="Goker M."/>
            <person name="Cleland D."/>
            <person name="Saunders E."/>
            <person name="Lapidus A."/>
            <person name="Nolan M."/>
            <person name="Lucas S."/>
            <person name="Hammon N."/>
            <person name="Deshpande S."/>
            <person name="Cheng J.F."/>
            <person name="Tapia R."/>
            <person name="Han C."/>
            <person name="Goodwin L."/>
            <person name="Pitluck S."/>
            <person name="Liolios K."/>
            <person name="Pagani I."/>
            <person name="Ivanova N."/>
            <person name="Mavromatis K."/>
            <person name="Pati A."/>
            <person name="Chen A."/>
            <person name="Palaniappan K."/>
            <person name="Land M."/>
            <person name="Hauser L."/>
            <person name="Chang Y.J."/>
            <person name="Jeffries C.D."/>
            <person name="Detter J.C."/>
            <person name="Beck B."/>
            <person name="Woyke T."/>
            <person name="Bristow J."/>
            <person name="Eisen J.A."/>
            <person name="Markowitz V."/>
            <person name="Hugenholtz P."/>
            <person name="Kyrpides N.C."/>
            <person name="Klenk H.P."/>
        </authorList>
    </citation>
    <scope>NUCLEOTIDE SEQUENCE [LARGE SCALE GENOMIC DNA]</scope>
    <source>
        <strain evidence="8">ATCC 43644 / DSM 9630 / IS1B</strain>
    </source>
</reference>
<dbReference type="PANTHER" id="PTHR37692">
    <property type="entry name" value="HYPOTHETICAL MEMBRANE SPANNING PROTEIN"/>
    <property type="match status" value="1"/>
</dbReference>
<feature type="binding site" evidence="3">
    <location>
        <position position="102"/>
    </location>
    <ligand>
        <name>Cu cation</name>
        <dbReference type="ChEBI" id="CHEBI:23378"/>
    </ligand>
</feature>
<keyword evidence="4" id="KW-1015">Disulfide bond</keyword>
<keyword evidence="5" id="KW-0812">Transmembrane</keyword>